<dbReference type="InParanoid" id="A0A420XV95"/>
<reference evidence="1 2" key="1">
    <citation type="submission" date="2018-10" db="EMBL/GenBank/DDBJ databases">
        <title>Genomic Encyclopedia of Archaeal and Bacterial Type Strains, Phase II (KMG-II): from individual species to whole genera.</title>
        <authorList>
            <person name="Goeker M."/>
        </authorList>
    </citation>
    <scope>NUCLEOTIDE SEQUENCE [LARGE SCALE GENOMIC DNA]</scope>
    <source>
        <strain evidence="1 2">RP-AC37</strain>
    </source>
</reference>
<accession>A0A420XV95</accession>
<dbReference type="AlphaFoldDB" id="A0A420XV95"/>
<comment type="caution">
    <text evidence="1">The sequence shown here is derived from an EMBL/GenBank/DDBJ whole genome shotgun (WGS) entry which is preliminary data.</text>
</comment>
<protein>
    <submittedName>
        <fullName evidence="1">Uncharacterized protein</fullName>
    </submittedName>
</protein>
<dbReference type="RefSeq" id="WP_121191664.1">
    <property type="nucleotide sequence ID" value="NZ_RBWV01000006.1"/>
</dbReference>
<keyword evidence="2" id="KW-1185">Reference proteome</keyword>
<sequence length="125" mass="14328">MSRDRSSQPTFRDIVREVGQQPTRPPMTTYRNLATEREFVDADGTTWRRRGGIIEGRGLLHALRTADVTVLHDYLGDVTAVAPEHLDAFIQAITRKTTESPHRQFYAAEFKSPDRRHLLVVHEDC</sequence>
<dbReference type="Proteomes" id="UP000281955">
    <property type="component" value="Unassembled WGS sequence"/>
</dbReference>
<dbReference type="EMBL" id="RBWV01000006">
    <property type="protein sequence ID" value="RKS80579.1"/>
    <property type="molecule type" value="Genomic_DNA"/>
</dbReference>
<gene>
    <name evidence="1" type="ORF">CLV35_0302</name>
</gene>
<evidence type="ECO:0000313" key="1">
    <source>
        <dbReference type="EMBL" id="RKS80579.1"/>
    </source>
</evidence>
<proteinExistence type="predicted"/>
<evidence type="ECO:0000313" key="2">
    <source>
        <dbReference type="Proteomes" id="UP000281955"/>
    </source>
</evidence>
<name>A0A420XV95_9ACTN</name>
<organism evidence="1 2">
    <name type="scientific">Motilibacter peucedani</name>
    <dbReference type="NCBI Taxonomy" id="598650"/>
    <lineage>
        <taxon>Bacteria</taxon>
        <taxon>Bacillati</taxon>
        <taxon>Actinomycetota</taxon>
        <taxon>Actinomycetes</taxon>
        <taxon>Motilibacterales</taxon>
        <taxon>Motilibacteraceae</taxon>
        <taxon>Motilibacter</taxon>
    </lineage>
</organism>